<dbReference type="Proteomes" id="UP001283361">
    <property type="component" value="Unassembled WGS sequence"/>
</dbReference>
<sequence length="158" mass="17234">MTAAPSSRRAEITSRQPGREITPERLGLVSYINHYTNREGSLTRSRGIRLKLKDLLHSKDIPVTHLEGRDEITEVGILLLVASRPLGLEERGDRSFISYPATPVTQTGSSEEGNPAHVSQALLPSFSSPSLSIDRIRSNVSGSSRKDGEHSNCDANTT</sequence>
<feature type="region of interest" description="Disordered" evidence="1">
    <location>
        <begin position="92"/>
        <end position="116"/>
    </location>
</feature>
<evidence type="ECO:0000313" key="3">
    <source>
        <dbReference type="Proteomes" id="UP001283361"/>
    </source>
</evidence>
<gene>
    <name evidence="2" type="ORF">RRG08_052634</name>
</gene>
<dbReference type="AlphaFoldDB" id="A0AAE1DZ83"/>
<proteinExistence type="predicted"/>
<feature type="region of interest" description="Disordered" evidence="1">
    <location>
        <begin position="138"/>
        <end position="158"/>
    </location>
</feature>
<protein>
    <submittedName>
        <fullName evidence="2">Uncharacterized protein</fullName>
    </submittedName>
</protein>
<comment type="caution">
    <text evidence="2">The sequence shown here is derived from an EMBL/GenBank/DDBJ whole genome shotgun (WGS) entry which is preliminary data.</text>
</comment>
<keyword evidence="3" id="KW-1185">Reference proteome</keyword>
<organism evidence="2 3">
    <name type="scientific">Elysia crispata</name>
    <name type="common">lettuce slug</name>
    <dbReference type="NCBI Taxonomy" id="231223"/>
    <lineage>
        <taxon>Eukaryota</taxon>
        <taxon>Metazoa</taxon>
        <taxon>Spiralia</taxon>
        <taxon>Lophotrochozoa</taxon>
        <taxon>Mollusca</taxon>
        <taxon>Gastropoda</taxon>
        <taxon>Heterobranchia</taxon>
        <taxon>Euthyneura</taxon>
        <taxon>Panpulmonata</taxon>
        <taxon>Sacoglossa</taxon>
        <taxon>Placobranchoidea</taxon>
        <taxon>Plakobranchidae</taxon>
        <taxon>Elysia</taxon>
    </lineage>
</organism>
<evidence type="ECO:0000256" key="1">
    <source>
        <dbReference type="SAM" id="MobiDB-lite"/>
    </source>
</evidence>
<feature type="compositionally biased region" description="Basic and acidic residues" evidence="1">
    <location>
        <begin position="8"/>
        <end position="20"/>
    </location>
</feature>
<feature type="region of interest" description="Disordered" evidence="1">
    <location>
        <begin position="1"/>
        <end position="20"/>
    </location>
</feature>
<name>A0AAE1DZ83_9GAST</name>
<accession>A0AAE1DZ83</accession>
<evidence type="ECO:0000313" key="2">
    <source>
        <dbReference type="EMBL" id="KAK3787003.1"/>
    </source>
</evidence>
<feature type="compositionally biased region" description="Polar residues" evidence="1">
    <location>
        <begin position="103"/>
        <end position="112"/>
    </location>
</feature>
<reference evidence="2" key="1">
    <citation type="journal article" date="2023" name="G3 (Bethesda)">
        <title>A reference genome for the long-term kleptoplast-retaining sea slug Elysia crispata morphotype clarki.</title>
        <authorList>
            <person name="Eastman K.E."/>
            <person name="Pendleton A.L."/>
            <person name="Shaikh M.A."/>
            <person name="Suttiyut T."/>
            <person name="Ogas R."/>
            <person name="Tomko P."/>
            <person name="Gavelis G."/>
            <person name="Widhalm J.R."/>
            <person name="Wisecaver J.H."/>
        </authorList>
    </citation>
    <scope>NUCLEOTIDE SEQUENCE</scope>
    <source>
        <strain evidence="2">ECLA1</strain>
    </source>
</reference>
<dbReference type="EMBL" id="JAWDGP010001916">
    <property type="protein sequence ID" value="KAK3787003.1"/>
    <property type="molecule type" value="Genomic_DNA"/>
</dbReference>